<keyword evidence="1" id="KW-0812">Transmembrane</keyword>
<accession>A0A1A9ZLP4</accession>
<dbReference type="AlphaFoldDB" id="A0A1A9ZLP4"/>
<reference evidence="2" key="2">
    <citation type="submission" date="2020-05" db="UniProtKB">
        <authorList>
            <consortium name="EnsemblMetazoa"/>
        </authorList>
    </citation>
    <scope>IDENTIFICATION</scope>
    <source>
        <strain evidence="2">IAEA</strain>
    </source>
</reference>
<dbReference type="EnsemblMetazoa" id="GPAI018570-RA">
    <property type="protein sequence ID" value="GPAI018570-PA"/>
    <property type="gene ID" value="GPAI018570"/>
</dbReference>
<evidence type="ECO:0000313" key="2">
    <source>
        <dbReference type="EnsemblMetazoa" id="GPAI018570-PA"/>
    </source>
</evidence>
<reference evidence="3" key="1">
    <citation type="submission" date="2014-03" db="EMBL/GenBank/DDBJ databases">
        <authorList>
            <person name="Aksoy S."/>
            <person name="Warren W."/>
            <person name="Wilson R.K."/>
        </authorList>
    </citation>
    <scope>NUCLEOTIDE SEQUENCE [LARGE SCALE GENOMIC DNA]</scope>
    <source>
        <strain evidence="3">IAEA</strain>
    </source>
</reference>
<name>A0A1A9ZLP4_GLOPL</name>
<proteinExistence type="predicted"/>
<feature type="transmembrane region" description="Helical" evidence="1">
    <location>
        <begin position="95"/>
        <end position="123"/>
    </location>
</feature>
<dbReference type="Proteomes" id="UP000092445">
    <property type="component" value="Unassembled WGS sequence"/>
</dbReference>
<keyword evidence="1" id="KW-1133">Transmembrane helix</keyword>
<evidence type="ECO:0000313" key="3">
    <source>
        <dbReference type="Proteomes" id="UP000092445"/>
    </source>
</evidence>
<sequence>MFCMQQDYVSFFCPSNENNGKHGLQDHLVGDALGLFSVHPCEALKDYYQRPYTFYINSSLSDEKLTQFRYVRLPLCPSIVDALNRRKILKPDMHFLHGIFAVAKVTQSLALATLQIFLIFLLFGEITQMLLVLPTSKSPVAGLSLF</sequence>
<dbReference type="VEuPathDB" id="VectorBase:GPAI018570"/>
<keyword evidence="3" id="KW-1185">Reference proteome</keyword>
<organism evidence="2 3">
    <name type="scientific">Glossina pallidipes</name>
    <name type="common">Tsetse fly</name>
    <dbReference type="NCBI Taxonomy" id="7398"/>
    <lineage>
        <taxon>Eukaryota</taxon>
        <taxon>Metazoa</taxon>
        <taxon>Ecdysozoa</taxon>
        <taxon>Arthropoda</taxon>
        <taxon>Hexapoda</taxon>
        <taxon>Insecta</taxon>
        <taxon>Pterygota</taxon>
        <taxon>Neoptera</taxon>
        <taxon>Endopterygota</taxon>
        <taxon>Diptera</taxon>
        <taxon>Brachycera</taxon>
        <taxon>Muscomorpha</taxon>
        <taxon>Hippoboscoidea</taxon>
        <taxon>Glossinidae</taxon>
        <taxon>Glossina</taxon>
    </lineage>
</organism>
<protein>
    <submittedName>
        <fullName evidence="2">Uncharacterized protein</fullName>
    </submittedName>
</protein>
<evidence type="ECO:0000256" key="1">
    <source>
        <dbReference type="SAM" id="Phobius"/>
    </source>
</evidence>
<keyword evidence="1" id="KW-0472">Membrane</keyword>